<dbReference type="HAMAP" id="MF_02216">
    <property type="entry name" value="UbiK"/>
    <property type="match status" value="1"/>
</dbReference>
<reference evidence="2" key="1">
    <citation type="submission" date="2019-11" db="EMBL/GenBank/DDBJ databases">
        <title>Acidithiobacillus ferrianus sp. nov.: a facultatively anaerobic and extremely acidophilic chemolithoautotroph.</title>
        <authorList>
            <person name="Norris P.R."/>
            <person name="Falagan C."/>
            <person name="Moya-Beltran A."/>
            <person name="Castro M."/>
            <person name="Quatrini R."/>
            <person name="Johnson D.B."/>
        </authorList>
    </citation>
    <scope>NUCLEOTIDE SEQUENCE [LARGE SCALE GENOMIC DNA]</scope>
    <source>
        <strain evidence="2">MG</strain>
    </source>
</reference>
<dbReference type="PANTHER" id="PTHR38040">
    <property type="entry name" value="UBIQUINONE BIOSYNTHESIS ACCESSORY FACTOR UBIK"/>
    <property type="match status" value="1"/>
</dbReference>
<keyword evidence="1" id="KW-0963">Cytoplasm</keyword>
<dbReference type="GO" id="GO:0005737">
    <property type="term" value="C:cytoplasm"/>
    <property type="evidence" value="ECO:0007669"/>
    <property type="project" value="UniProtKB-SubCell"/>
</dbReference>
<comment type="similarity">
    <text evidence="1">Belongs to the UbiK family.</text>
</comment>
<gene>
    <name evidence="1" type="primary">ubiK</name>
    <name evidence="2" type="ORF">GL267_15015</name>
</gene>
<keyword evidence="1" id="KW-0831">Ubiquinone biosynthesis</keyword>
<evidence type="ECO:0000313" key="2">
    <source>
        <dbReference type="EMBL" id="NDU43890.1"/>
    </source>
</evidence>
<comment type="caution">
    <text evidence="2">The sequence shown here is derived from an EMBL/GenBank/DDBJ whole genome shotgun (WGS) entry which is preliminary data.</text>
</comment>
<dbReference type="Pfam" id="PF04380">
    <property type="entry name" value="BMFP"/>
    <property type="match status" value="1"/>
</dbReference>
<dbReference type="PANTHER" id="PTHR38040:SF1">
    <property type="entry name" value="UBIQUINONE BIOSYNTHESIS ACCESSORY FACTOR UBIK"/>
    <property type="match status" value="1"/>
</dbReference>
<accession>A0A845UH71</accession>
<dbReference type="GO" id="GO:0006744">
    <property type="term" value="P:ubiquinone biosynthetic process"/>
    <property type="evidence" value="ECO:0007669"/>
    <property type="project" value="UniProtKB-UniRule"/>
</dbReference>
<name>A0A845UH71_9PROT</name>
<dbReference type="InterPro" id="IPR007475">
    <property type="entry name" value="UbiK"/>
</dbReference>
<dbReference type="EMBL" id="WNJL01000050">
    <property type="protein sequence ID" value="NDU43890.1"/>
    <property type="molecule type" value="Genomic_DNA"/>
</dbReference>
<protein>
    <recommendedName>
        <fullName evidence="1">Ubiquinone biosynthesis accessory factor UbiK</fullName>
    </recommendedName>
</protein>
<sequence>MQHRIADDIAAALGDTLARLGTVKEDMDKQARAMLANALDRLDLVTRDEFDVQQDLLSRLTARVAVLEERLNALAAPAAVVDEDTGKG</sequence>
<evidence type="ECO:0000256" key="1">
    <source>
        <dbReference type="HAMAP-Rule" id="MF_02216"/>
    </source>
</evidence>
<dbReference type="RefSeq" id="WP_163099405.1">
    <property type="nucleotide sequence ID" value="NZ_CP127523.1"/>
</dbReference>
<comment type="function">
    <text evidence="1">Required for efficient ubiquinone (coenzyme Q) biosynthesis. UbiK is probably an accessory factor of Ubi enzymes and facilitates ubiquinone biosynthesis by acting as an assembly factor, a targeting factor, or both.</text>
</comment>
<proteinExistence type="inferred from homology"/>
<dbReference type="AlphaFoldDB" id="A0A845UH71"/>
<comment type="subcellular location">
    <subcellularLocation>
        <location evidence="1">Cytoplasm</location>
    </subcellularLocation>
</comment>
<organism evidence="2">
    <name type="scientific">Acidithiobacillus ferrianus</name>
    <dbReference type="NCBI Taxonomy" id="2678518"/>
    <lineage>
        <taxon>Bacteria</taxon>
        <taxon>Pseudomonadati</taxon>
        <taxon>Pseudomonadota</taxon>
        <taxon>Acidithiobacillia</taxon>
        <taxon>Acidithiobacillales</taxon>
        <taxon>Acidithiobacillaceae</taxon>
        <taxon>Acidithiobacillus</taxon>
    </lineage>
</organism>
<comment type="pathway">
    <text evidence="1">Cofactor biosynthesis; ubiquinone biosynthesis.</text>
</comment>
<dbReference type="UniPathway" id="UPA00232"/>